<dbReference type="EC" id="3.1.26.11" evidence="8"/>
<comment type="catalytic activity">
    <reaction evidence="8">
        <text>Endonucleolytic cleavage of RNA, removing extra 3' nucleotides from tRNA precursor, generating 3' termini of tRNAs. A 3'-hydroxy group is left at the tRNA terminus and a 5'-phosphoryl group is left at the trailer molecule.</text>
        <dbReference type="EC" id="3.1.26.11"/>
    </reaction>
</comment>
<evidence type="ECO:0000256" key="6">
    <source>
        <dbReference type="ARBA" id="ARBA00022801"/>
    </source>
</evidence>
<feature type="domain" description="Metallo-beta-lactamase" evidence="9">
    <location>
        <begin position="21"/>
        <end position="205"/>
    </location>
</feature>
<proteinExistence type="inferred from homology"/>
<dbReference type="EMBL" id="SMFR01000005">
    <property type="protein sequence ID" value="TCJ93501.1"/>
    <property type="molecule type" value="Genomic_DNA"/>
</dbReference>
<dbReference type="AlphaFoldDB" id="A0A4R1FQP6"/>
<dbReference type="Pfam" id="PF12706">
    <property type="entry name" value="Lactamase_B_2"/>
    <property type="match status" value="1"/>
</dbReference>
<gene>
    <name evidence="8" type="primary">rnz</name>
    <name evidence="10" type="ORF">DFR71_5348</name>
</gene>
<reference evidence="10 11" key="1">
    <citation type="submission" date="2019-03" db="EMBL/GenBank/DDBJ databases">
        <title>Genomic Encyclopedia of Type Strains, Phase IV (KMG-IV): sequencing the most valuable type-strain genomes for metagenomic binning, comparative biology and taxonomic classification.</title>
        <authorList>
            <person name="Goeker M."/>
        </authorList>
    </citation>
    <scope>NUCLEOTIDE SEQUENCE [LARGE SCALE GENOMIC DNA]</scope>
    <source>
        <strain evidence="10 11">DSM 44684</strain>
    </source>
</reference>
<comment type="subunit">
    <text evidence="1 8">Homodimer.</text>
</comment>
<dbReference type="HAMAP" id="MF_01818">
    <property type="entry name" value="RNase_Z_BN"/>
    <property type="match status" value="1"/>
</dbReference>
<evidence type="ECO:0000256" key="2">
    <source>
        <dbReference type="ARBA" id="ARBA00022694"/>
    </source>
</evidence>
<comment type="cofactor">
    <cofactor evidence="8">
        <name>Zn(2+)</name>
        <dbReference type="ChEBI" id="CHEBI:29105"/>
    </cofactor>
    <text evidence="8">Binds 2 Zn(2+) ions.</text>
</comment>
<dbReference type="Proteomes" id="UP000294856">
    <property type="component" value="Unassembled WGS sequence"/>
</dbReference>
<dbReference type="CDD" id="cd07717">
    <property type="entry name" value="RNaseZ_ZiPD-like_MBL-fold"/>
    <property type="match status" value="1"/>
</dbReference>
<evidence type="ECO:0000313" key="10">
    <source>
        <dbReference type="EMBL" id="TCJ93501.1"/>
    </source>
</evidence>
<comment type="caution">
    <text evidence="10">The sequence shown here is derived from an EMBL/GenBank/DDBJ whole genome shotgun (WGS) entry which is preliminary data.</text>
</comment>
<organism evidence="10 11">
    <name type="scientific">Nocardia alba</name>
    <dbReference type="NCBI Taxonomy" id="225051"/>
    <lineage>
        <taxon>Bacteria</taxon>
        <taxon>Bacillati</taxon>
        <taxon>Actinomycetota</taxon>
        <taxon>Actinomycetes</taxon>
        <taxon>Mycobacteriales</taxon>
        <taxon>Nocardiaceae</taxon>
        <taxon>Nocardia</taxon>
    </lineage>
</organism>
<evidence type="ECO:0000256" key="1">
    <source>
        <dbReference type="ARBA" id="ARBA00011738"/>
    </source>
</evidence>
<feature type="active site" description="Proton acceptor" evidence="8">
    <location>
        <position position="67"/>
    </location>
</feature>
<evidence type="ECO:0000256" key="8">
    <source>
        <dbReference type="HAMAP-Rule" id="MF_01818"/>
    </source>
</evidence>
<dbReference type="GO" id="GO:0008270">
    <property type="term" value="F:zinc ion binding"/>
    <property type="evidence" value="ECO:0007669"/>
    <property type="project" value="UniProtKB-UniRule"/>
</dbReference>
<dbReference type="InterPro" id="IPR001279">
    <property type="entry name" value="Metallo-B-lactamas"/>
</dbReference>
<evidence type="ECO:0000256" key="7">
    <source>
        <dbReference type="ARBA" id="ARBA00022833"/>
    </source>
</evidence>
<accession>A0A4R1FQP6</accession>
<dbReference type="SMART" id="SM00849">
    <property type="entry name" value="Lactamase_B"/>
    <property type="match status" value="1"/>
</dbReference>
<feature type="binding site" evidence="8">
    <location>
        <position position="141"/>
    </location>
    <ligand>
        <name>Zn(2+)</name>
        <dbReference type="ChEBI" id="CHEBI:29105"/>
        <label>1</label>
        <note>catalytic</note>
    </ligand>
</feature>
<evidence type="ECO:0000256" key="3">
    <source>
        <dbReference type="ARBA" id="ARBA00022722"/>
    </source>
</evidence>
<evidence type="ECO:0000313" key="11">
    <source>
        <dbReference type="Proteomes" id="UP000294856"/>
    </source>
</evidence>
<comment type="function">
    <text evidence="8">Zinc phosphodiesterase, which displays some tRNA 3'-processing endonuclease activity. Probably involved in tRNA maturation, by removing a 3'-trailer from precursor tRNA.</text>
</comment>
<dbReference type="NCBIfam" id="NF000805">
    <property type="entry name" value="PRK00055.2-3"/>
    <property type="match status" value="1"/>
</dbReference>
<dbReference type="GO" id="GO:0042781">
    <property type="term" value="F:3'-tRNA processing endoribonuclease activity"/>
    <property type="evidence" value="ECO:0007669"/>
    <property type="project" value="UniProtKB-UniRule"/>
</dbReference>
<feature type="binding site" evidence="8">
    <location>
        <position position="198"/>
    </location>
    <ligand>
        <name>Zn(2+)</name>
        <dbReference type="ChEBI" id="CHEBI:29105"/>
        <label>1</label>
        <note>catalytic</note>
    </ligand>
</feature>
<feature type="binding site" evidence="8">
    <location>
        <position position="65"/>
    </location>
    <ligand>
        <name>Zn(2+)</name>
        <dbReference type="ChEBI" id="CHEBI:29105"/>
        <label>1</label>
        <note>catalytic</note>
    </ligand>
</feature>
<dbReference type="OrthoDB" id="9800940at2"/>
<dbReference type="Gene3D" id="3.60.15.10">
    <property type="entry name" value="Ribonuclease Z/Hydroxyacylglutathione hydrolase-like"/>
    <property type="match status" value="1"/>
</dbReference>
<keyword evidence="4 8" id="KW-0479">Metal-binding</keyword>
<feature type="binding site" evidence="8">
    <location>
        <position position="68"/>
    </location>
    <ligand>
        <name>Zn(2+)</name>
        <dbReference type="ChEBI" id="CHEBI:29105"/>
        <label>2</label>
        <note>catalytic</note>
    </ligand>
</feature>
<feature type="binding site" evidence="8">
    <location>
        <position position="198"/>
    </location>
    <ligand>
        <name>Zn(2+)</name>
        <dbReference type="ChEBI" id="CHEBI:29105"/>
        <label>2</label>
        <note>catalytic</note>
    </ligand>
</feature>
<keyword evidence="5 8" id="KW-0255">Endonuclease</keyword>
<dbReference type="SUPFAM" id="SSF56281">
    <property type="entry name" value="Metallo-hydrolase/oxidoreductase"/>
    <property type="match status" value="1"/>
</dbReference>
<dbReference type="STRING" id="1210063.GCA_001612665_05201"/>
<keyword evidence="2 8" id="KW-0819">tRNA processing</keyword>
<keyword evidence="7 8" id="KW-0862">Zinc</keyword>
<keyword evidence="3 8" id="KW-0540">Nuclease</keyword>
<name>A0A4R1FQP6_9NOCA</name>
<sequence>MSTRELVVLGTAGAVPTRRRNHNGYLLRWDGQGVLFDPGEGTQRQMSHAGASATELHWLCITHFHGDHSLGVPGIVQRLGRDGVPHGVHVVYPGESAEYWERLRYATSYYGSPTLIEHPMRGPGETLQGNGFTLTARPLDHSMPTYGYRLAEPDGRTFLPEKLREHGISGAAIRELSGPLLDQCSAPRPGQKVAFIMDTRLCDTIFELADGVDMLIIESTFLDSETDQAHERGHLTARQAGEVARSCGVTTLVLTHFSERYTESEDHLFIEQADFPGAVMAHDLDHVPLPTRRTGG</sequence>
<feature type="binding site" evidence="8">
    <location>
        <position position="256"/>
    </location>
    <ligand>
        <name>Zn(2+)</name>
        <dbReference type="ChEBI" id="CHEBI:29105"/>
        <label>2</label>
        <note>catalytic</note>
    </ligand>
</feature>
<dbReference type="RefSeq" id="WP_067456712.1">
    <property type="nucleotide sequence ID" value="NZ_SMFR01000005.1"/>
</dbReference>
<dbReference type="InterPro" id="IPR013471">
    <property type="entry name" value="RNase_Z/BN"/>
</dbReference>
<evidence type="ECO:0000256" key="5">
    <source>
        <dbReference type="ARBA" id="ARBA00022759"/>
    </source>
</evidence>
<evidence type="ECO:0000256" key="4">
    <source>
        <dbReference type="ARBA" id="ARBA00022723"/>
    </source>
</evidence>
<protein>
    <recommendedName>
        <fullName evidence="8">Ribonuclease Z</fullName>
        <shortName evidence="8">RNase Z</shortName>
        <ecNumber evidence="8">3.1.26.11</ecNumber>
    </recommendedName>
    <alternativeName>
        <fullName evidence="8">tRNA 3 endonuclease</fullName>
    </alternativeName>
    <alternativeName>
        <fullName evidence="8">tRNase Z</fullName>
    </alternativeName>
</protein>
<comment type="similarity">
    <text evidence="8">Belongs to the RNase Z family.</text>
</comment>
<feature type="binding site" evidence="8">
    <location>
        <position position="63"/>
    </location>
    <ligand>
        <name>Zn(2+)</name>
        <dbReference type="ChEBI" id="CHEBI:29105"/>
        <label>1</label>
        <note>catalytic</note>
    </ligand>
</feature>
<feature type="binding site" evidence="8">
    <location>
        <position position="67"/>
    </location>
    <ligand>
        <name>Zn(2+)</name>
        <dbReference type="ChEBI" id="CHEBI:29105"/>
        <label>2</label>
        <note>catalytic</note>
    </ligand>
</feature>
<keyword evidence="6 8" id="KW-0378">Hydrolase</keyword>
<dbReference type="PANTHER" id="PTHR46018">
    <property type="entry name" value="ZINC PHOSPHODIESTERASE ELAC PROTEIN 1"/>
    <property type="match status" value="1"/>
</dbReference>
<keyword evidence="11" id="KW-1185">Reference proteome</keyword>
<dbReference type="PANTHER" id="PTHR46018:SF2">
    <property type="entry name" value="ZINC PHOSPHODIESTERASE ELAC PROTEIN 1"/>
    <property type="match status" value="1"/>
</dbReference>
<dbReference type="InterPro" id="IPR036866">
    <property type="entry name" value="RibonucZ/Hydroxyglut_hydro"/>
</dbReference>
<evidence type="ECO:0000259" key="9">
    <source>
        <dbReference type="SMART" id="SM00849"/>
    </source>
</evidence>
<dbReference type="Pfam" id="PF00753">
    <property type="entry name" value="Lactamase_B"/>
    <property type="match status" value="1"/>
</dbReference>